<evidence type="ECO:0000313" key="2">
    <source>
        <dbReference type="EMBL" id="MDU0260342.1"/>
    </source>
</evidence>
<dbReference type="Proteomes" id="UP001055105">
    <property type="component" value="Unassembled WGS sequence"/>
</dbReference>
<dbReference type="RefSeq" id="WP_018696653.1">
    <property type="nucleotide sequence ID" value="NZ_AP025581.1"/>
</dbReference>
<gene>
    <name evidence="1" type="ORF">CE91St16_24460</name>
    <name evidence="2" type="ORF">RVH17_09490</name>
</gene>
<evidence type="ECO:0000313" key="1">
    <source>
        <dbReference type="EMBL" id="GKI19538.1"/>
    </source>
</evidence>
<dbReference type="EMBL" id="BQOL01000002">
    <property type="protein sequence ID" value="GKI19538.1"/>
    <property type="molecule type" value="Genomic_DNA"/>
</dbReference>
<dbReference type="AlphaFoldDB" id="A0AA37P468"/>
<reference evidence="2" key="2">
    <citation type="submission" date="2023-10" db="EMBL/GenBank/DDBJ databases">
        <title>Genome Sequence of the Bacteria from From Gut Wall in Crohn's Disease.</title>
        <authorList>
            <person name="Rodriguez-Palacios A."/>
        </authorList>
    </citation>
    <scope>NUCLEOTIDE SEQUENCE</scope>
    <source>
        <strain evidence="2">CavFT-hAR58</strain>
    </source>
</reference>
<sequence length="382" mass="44139">MVDTFEIIEKPEICQFSENLGKMIIRNKNSSLTCVYMTVRLDDATICDKLTLYYDAESLITINLRDIVHTLLECEFPRQTGVTDFTYLYITLTDTATTKTYRFQVIAGGVAAPRKVGLDWWARNFLTWQGQIVTMPAWQPQWLSVVKLNRDPQFLRIKSRLYTAEGIERTQDIFTASEEGIVRINVSFELLWRNICVSEELTPIAYDIYGLGANSVSEPDTAGAKNYPFAQRYILRSGNFRDRCFLFQNSLGGFDTIIASGLSTLLPEGEVDTFINQGREAELSNDYTSIWQQNTGYISSSSIARQWQEFLHSSNRYLYADGEWKQIIVTEYEVKHKEAALNSYTFKYHLSEKDEANYYDRAELPEPELPTDFWQIPSIRRE</sequence>
<dbReference type="Proteomes" id="UP001181347">
    <property type="component" value="Unassembled WGS sequence"/>
</dbReference>
<protein>
    <submittedName>
        <fullName evidence="1">Uncharacterized protein</fullName>
    </submittedName>
</protein>
<name>A0AA37P468_9BACT</name>
<organism evidence="1 3">
    <name type="scientific">Alistipes finegoldii</name>
    <dbReference type="NCBI Taxonomy" id="214856"/>
    <lineage>
        <taxon>Bacteria</taxon>
        <taxon>Pseudomonadati</taxon>
        <taxon>Bacteroidota</taxon>
        <taxon>Bacteroidia</taxon>
        <taxon>Bacteroidales</taxon>
        <taxon>Rikenellaceae</taxon>
        <taxon>Alistipes</taxon>
    </lineage>
</organism>
<evidence type="ECO:0000313" key="3">
    <source>
        <dbReference type="Proteomes" id="UP001055105"/>
    </source>
</evidence>
<reference evidence="1" key="1">
    <citation type="submission" date="2022-01" db="EMBL/GenBank/DDBJ databases">
        <title>Novel bile acid biosynthetic pathways are enriched in the microbiome of centenarians.</title>
        <authorList>
            <person name="Sato Y."/>
            <person name="Atarashi K."/>
            <person name="Plichta R.D."/>
            <person name="Arai Y."/>
            <person name="Sasajima S."/>
            <person name="Kearney M.S."/>
            <person name="Suda W."/>
            <person name="Takeshita K."/>
            <person name="Sasaki T."/>
            <person name="Okamoto S."/>
            <person name="Skelly N.A."/>
            <person name="Okamura Y."/>
            <person name="Vlamakis H."/>
            <person name="Li Y."/>
            <person name="Tanoue T."/>
            <person name="Takei H."/>
            <person name="Nittono H."/>
            <person name="Narushima S."/>
            <person name="Irie J."/>
            <person name="Itoh H."/>
            <person name="Moriya K."/>
            <person name="Sugiura Y."/>
            <person name="Suematsu M."/>
            <person name="Moritoki N."/>
            <person name="Shibata S."/>
            <person name="Littman R.D."/>
            <person name="Fischbach A.M."/>
            <person name="Uwamino Y."/>
            <person name="Inoue T."/>
            <person name="Honda A."/>
            <person name="Hattori M."/>
            <person name="Murai T."/>
            <person name="Xavier J.R."/>
            <person name="Hirose N."/>
            <person name="Honda K."/>
        </authorList>
    </citation>
    <scope>NUCLEOTIDE SEQUENCE</scope>
    <source>
        <strain evidence="1">CE91-St16</strain>
    </source>
</reference>
<accession>A0AA37P468</accession>
<proteinExistence type="predicted"/>
<dbReference type="EMBL" id="JAWDES010000005">
    <property type="protein sequence ID" value="MDU0260342.1"/>
    <property type="molecule type" value="Genomic_DNA"/>
</dbReference>
<comment type="caution">
    <text evidence="1">The sequence shown here is derived from an EMBL/GenBank/DDBJ whole genome shotgun (WGS) entry which is preliminary data.</text>
</comment>